<dbReference type="RefSeq" id="WP_204604799.1">
    <property type="nucleotide sequence ID" value="NZ_JBHSED010000034.1"/>
</dbReference>
<dbReference type="EMBL" id="JBHSED010000034">
    <property type="protein sequence ID" value="MFC4304818.1"/>
    <property type="molecule type" value="Genomic_DNA"/>
</dbReference>
<feature type="transmembrane region" description="Helical" evidence="1">
    <location>
        <begin position="71"/>
        <end position="89"/>
    </location>
</feature>
<evidence type="ECO:0000313" key="3">
    <source>
        <dbReference type="Proteomes" id="UP001595755"/>
    </source>
</evidence>
<dbReference type="Pfam" id="PF05975">
    <property type="entry name" value="EcsB"/>
    <property type="match status" value="1"/>
</dbReference>
<accession>A0ABV8SD51</accession>
<keyword evidence="1" id="KW-0812">Transmembrane</keyword>
<keyword evidence="3" id="KW-1185">Reference proteome</keyword>
<name>A0ABV8SD51_9BACL</name>
<comment type="caution">
    <text evidence="2">The sequence shown here is derived from an EMBL/GenBank/DDBJ whole genome shotgun (WGS) entry which is preliminary data.</text>
</comment>
<feature type="transmembrane region" description="Helical" evidence="1">
    <location>
        <begin position="321"/>
        <end position="338"/>
    </location>
</feature>
<feature type="transmembrane region" description="Helical" evidence="1">
    <location>
        <begin position="34"/>
        <end position="59"/>
    </location>
</feature>
<feature type="transmembrane region" description="Helical" evidence="1">
    <location>
        <begin position="402"/>
        <end position="418"/>
    </location>
</feature>
<evidence type="ECO:0000256" key="1">
    <source>
        <dbReference type="SAM" id="Phobius"/>
    </source>
</evidence>
<dbReference type="InterPro" id="IPR010288">
    <property type="entry name" value="EcsB_ABC"/>
</dbReference>
<protein>
    <submittedName>
        <fullName evidence="2">ABC transporter permease</fullName>
    </submittedName>
</protein>
<reference evidence="3" key="1">
    <citation type="journal article" date="2019" name="Int. J. Syst. Evol. Microbiol.">
        <title>The Global Catalogue of Microorganisms (GCM) 10K type strain sequencing project: providing services to taxonomists for standard genome sequencing and annotation.</title>
        <authorList>
            <consortium name="The Broad Institute Genomics Platform"/>
            <consortium name="The Broad Institute Genome Sequencing Center for Infectious Disease"/>
            <person name="Wu L."/>
            <person name="Ma J."/>
        </authorList>
    </citation>
    <scope>NUCLEOTIDE SEQUENCE [LARGE SCALE GENOMIC DNA]</scope>
    <source>
        <strain evidence="3">CGMCC 4.1641</strain>
    </source>
</reference>
<feature type="transmembrane region" description="Helical" evidence="1">
    <location>
        <begin position="116"/>
        <end position="136"/>
    </location>
</feature>
<feature type="transmembrane region" description="Helical" evidence="1">
    <location>
        <begin position="148"/>
        <end position="169"/>
    </location>
</feature>
<sequence>MGETRREEQRVFLRSLRRERGAAFRKEIVPYFRYVLQSGFGLFASAIFFASFIWYTGLIKDVPEAWPVKEVGVALLTWAAFQAPLRTYFRPSDPVFLLPMENRLLREYIGPALRKSIVVGALRALALFALYAPIYVRSPQTAELSESHSLAALGIMVVLIAGGNAYGGWRERRMANRLWRLGLRLARLLLTAGALAGLLLKPLVLAIPFTLLCMAVMALLWRLPAQHALPWERLIQEEAGARRKWMAFLSWFVDIPTETAKPAQRRWIAWAGDRLPWQRRWAWHYLYAKVFLRGETFGAVWRWMLLSGFVIAVVGNPLADVIIYAVSMAVCGLQLSELRRIRFVETADTLPIAPEGRLIAAAAIARTAGIAAAVALAVVGLATGAIGASYSGQATDTLRLDYWAPILAGGLLWCGWWMPRRIARFRDEDDL</sequence>
<organism evidence="2 3">
    <name type="scientific">Cohnella boryungensis</name>
    <dbReference type="NCBI Taxonomy" id="768479"/>
    <lineage>
        <taxon>Bacteria</taxon>
        <taxon>Bacillati</taxon>
        <taxon>Bacillota</taxon>
        <taxon>Bacilli</taxon>
        <taxon>Bacillales</taxon>
        <taxon>Paenibacillaceae</taxon>
        <taxon>Cohnella</taxon>
    </lineage>
</organism>
<proteinExistence type="predicted"/>
<keyword evidence="1" id="KW-1133">Transmembrane helix</keyword>
<dbReference type="Proteomes" id="UP001595755">
    <property type="component" value="Unassembled WGS sequence"/>
</dbReference>
<gene>
    <name evidence="2" type="ORF">ACFO1S_15415</name>
</gene>
<feature type="transmembrane region" description="Helical" evidence="1">
    <location>
        <begin position="358"/>
        <end position="382"/>
    </location>
</feature>
<keyword evidence="1" id="KW-0472">Membrane</keyword>
<evidence type="ECO:0000313" key="2">
    <source>
        <dbReference type="EMBL" id="MFC4304818.1"/>
    </source>
</evidence>